<keyword evidence="2" id="KW-1185">Reference proteome</keyword>
<protein>
    <submittedName>
        <fullName evidence="1">Uncharacterized protein</fullName>
    </submittedName>
</protein>
<proteinExistence type="predicted"/>
<dbReference type="VEuPathDB" id="FungiDB:JI435_407700"/>
<organism evidence="1 2">
    <name type="scientific">Phaeosphaeria nodorum (strain SN15 / ATCC MYA-4574 / FGSC 10173)</name>
    <name type="common">Glume blotch fungus</name>
    <name type="synonym">Parastagonospora nodorum</name>
    <dbReference type="NCBI Taxonomy" id="321614"/>
    <lineage>
        <taxon>Eukaryota</taxon>
        <taxon>Fungi</taxon>
        <taxon>Dikarya</taxon>
        <taxon>Ascomycota</taxon>
        <taxon>Pezizomycotina</taxon>
        <taxon>Dothideomycetes</taxon>
        <taxon>Pleosporomycetidae</taxon>
        <taxon>Pleosporales</taxon>
        <taxon>Pleosporineae</taxon>
        <taxon>Phaeosphaeriaceae</taxon>
        <taxon>Parastagonospora</taxon>
    </lineage>
</organism>
<dbReference type="Proteomes" id="UP000663193">
    <property type="component" value="Chromosome 5"/>
</dbReference>
<evidence type="ECO:0000313" key="1">
    <source>
        <dbReference type="EMBL" id="QRC95630.1"/>
    </source>
</evidence>
<reference evidence="2" key="1">
    <citation type="journal article" date="2021" name="BMC Genomics">
        <title>Chromosome-level genome assembly and manually-curated proteome of model necrotroph Parastagonospora nodorum Sn15 reveals a genome-wide trove of candidate effector homologs, and redundancy of virulence-related functions within an accessory chromosome.</title>
        <authorList>
            <person name="Bertazzoni S."/>
            <person name="Jones D.A.B."/>
            <person name="Phan H.T."/>
            <person name="Tan K.-C."/>
            <person name="Hane J.K."/>
        </authorList>
    </citation>
    <scope>NUCLEOTIDE SEQUENCE [LARGE SCALE GENOMIC DNA]</scope>
    <source>
        <strain evidence="2">SN15 / ATCC MYA-4574 / FGSC 10173)</strain>
    </source>
</reference>
<gene>
    <name evidence="1" type="ORF">JI435_407700</name>
</gene>
<name>A0A7U2F2T1_PHANO</name>
<accession>A0A7U2F2T1</accession>
<dbReference type="EMBL" id="CP069027">
    <property type="protein sequence ID" value="QRC95630.1"/>
    <property type="molecule type" value="Genomic_DNA"/>
</dbReference>
<sequence length="70" mass="7250">MVILSPQCKLRDAYEVVATQCVRALVGRDASSAPASTEFAKSPYLSVTHSGIADSSTCAVPKVIAPAVLT</sequence>
<dbReference type="AlphaFoldDB" id="A0A7U2F2T1"/>
<evidence type="ECO:0000313" key="2">
    <source>
        <dbReference type="Proteomes" id="UP000663193"/>
    </source>
</evidence>